<protein>
    <recommendedName>
        <fullName evidence="2">Replication protein A 70 kDa DNA-binding subunit B/D first OB fold domain-containing protein</fullName>
    </recommendedName>
</protein>
<dbReference type="AlphaFoldDB" id="A0A835HLD1"/>
<dbReference type="SUPFAM" id="SSF50249">
    <property type="entry name" value="Nucleic acid-binding proteins"/>
    <property type="match status" value="2"/>
</dbReference>
<feature type="domain" description="Replication protein A 70 kDa DNA-binding subunit B/D first OB fold" evidence="2">
    <location>
        <begin position="5"/>
        <end position="112"/>
    </location>
</feature>
<dbReference type="OrthoDB" id="1061380at2759"/>
<comment type="caution">
    <text evidence="3">The sequence shown here is derived from an EMBL/GenBank/DDBJ whole genome shotgun (WGS) entry which is preliminary data.</text>
</comment>
<dbReference type="Gene3D" id="2.40.50.140">
    <property type="entry name" value="Nucleic acid-binding proteins"/>
    <property type="match status" value="1"/>
</dbReference>
<feature type="region of interest" description="Disordered" evidence="1">
    <location>
        <begin position="304"/>
        <end position="334"/>
    </location>
</feature>
<evidence type="ECO:0000313" key="3">
    <source>
        <dbReference type="EMBL" id="KAF9602960.1"/>
    </source>
</evidence>
<evidence type="ECO:0000313" key="4">
    <source>
        <dbReference type="Proteomes" id="UP000631114"/>
    </source>
</evidence>
<dbReference type="CDD" id="cd04480">
    <property type="entry name" value="RPA1_DBD_A_like"/>
    <property type="match status" value="1"/>
</dbReference>
<dbReference type="Proteomes" id="UP000631114">
    <property type="component" value="Unassembled WGS sequence"/>
</dbReference>
<accession>A0A835HLD1</accession>
<dbReference type="InterPro" id="IPR003871">
    <property type="entry name" value="RFA1B/D_OB_1st"/>
</dbReference>
<proteinExistence type="predicted"/>
<evidence type="ECO:0000256" key="1">
    <source>
        <dbReference type="SAM" id="MobiDB-lite"/>
    </source>
</evidence>
<name>A0A835HLD1_9MAGN</name>
<gene>
    <name evidence="3" type="ORF">IFM89_032963</name>
</gene>
<sequence length="419" mass="47558">MSNQQFTDLDKLHTRTNRWKIRVRVTRMWKPINSKKNCAISIEFVMLDSKGYQIHAVLFEKDFQYFDSVVKEDFVQEGSIYTLEKFDVVFAKDYRSVDNAYKIHFKEGTLVKIATEEANDISKHILELPITLWEGMTSIIPEDTMKQPNVVIIATSLKAGYYRGKLWASTLSGTKIYINMDIKDVKDFKQSLDGLAPGQAHTNNKKPLCTISHGRATTVTVIRRITSLHPCQTNFAPNASVTGVQDWEFQLKPPEKKPLPKKTAVRTHQQKNPAGELIDVHNGKSWPKLRYLVVKAKSAEKSWASGSALPQHANSNLNLPTNPQRDPRQPHDTSPILKTFPLEAHKVYEESLHPVGDNCVFAVHIEKMPPELDSHHTPIITDLVGQTAFVQALESIPTLRIQEAVQYLHSTILDHAIKR</sequence>
<dbReference type="PANTHER" id="PTHR47165">
    <property type="entry name" value="OS03G0429900 PROTEIN"/>
    <property type="match status" value="1"/>
</dbReference>
<feature type="compositionally biased region" description="Polar residues" evidence="1">
    <location>
        <begin position="312"/>
        <end position="324"/>
    </location>
</feature>
<organism evidence="3 4">
    <name type="scientific">Coptis chinensis</name>
    <dbReference type="NCBI Taxonomy" id="261450"/>
    <lineage>
        <taxon>Eukaryota</taxon>
        <taxon>Viridiplantae</taxon>
        <taxon>Streptophyta</taxon>
        <taxon>Embryophyta</taxon>
        <taxon>Tracheophyta</taxon>
        <taxon>Spermatophyta</taxon>
        <taxon>Magnoliopsida</taxon>
        <taxon>Ranunculales</taxon>
        <taxon>Ranunculaceae</taxon>
        <taxon>Coptidoideae</taxon>
        <taxon>Coptis</taxon>
    </lineage>
</organism>
<reference evidence="3 4" key="1">
    <citation type="submission" date="2020-10" db="EMBL/GenBank/DDBJ databases">
        <title>The Coptis chinensis genome and diversification of protoberbering-type alkaloids.</title>
        <authorList>
            <person name="Wang B."/>
            <person name="Shu S."/>
            <person name="Song C."/>
            <person name="Liu Y."/>
        </authorList>
    </citation>
    <scope>NUCLEOTIDE SEQUENCE [LARGE SCALE GENOMIC DNA]</scope>
    <source>
        <strain evidence="3">HL-2020</strain>
        <tissue evidence="3">Leaf</tissue>
    </source>
</reference>
<keyword evidence="4" id="KW-1185">Reference proteome</keyword>
<dbReference type="Pfam" id="PF02721">
    <property type="entry name" value="DUF223"/>
    <property type="match status" value="1"/>
</dbReference>
<dbReference type="PANTHER" id="PTHR47165:SF4">
    <property type="entry name" value="OS03G0429900 PROTEIN"/>
    <property type="match status" value="1"/>
</dbReference>
<dbReference type="InterPro" id="IPR012340">
    <property type="entry name" value="NA-bd_OB-fold"/>
</dbReference>
<evidence type="ECO:0000259" key="2">
    <source>
        <dbReference type="Pfam" id="PF02721"/>
    </source>
</evidence>
<dbReference type="EMBL" id="JADFTS010000006">
    <property type="protein sequence ID" value="KAF9602960.1"/>
    <property type="molecule type" value="Genomic_DNA"/>
</dbReference>